<organism evidence="3 4">
    <name type="scientific">Moraxella bovoculi</name>
    <dbReference type="NCBI Taxonomy" id="386891"/>
    <lineage>
        <taxon>Bacteria</taxon>
        <taxon>Pseudomonadati</taxon>
        <taxon>Pseudomonadota</taxon>
        <taxon>Gammaproteobacteria</taxon>
        <taxon>Moraxellales</taxon>
        <taxon>Moraxellaceae</taxon>
        <taxon>Moraxella</taxon>
    </lineage>
</organism>
<dbReference type="InterPro" id="IPR003033">
    <property type="entry name" value="SCP2_sterol-bd_dom"/>
</dbReference>
<feature type="domain" description="SCP2" evidence="2">
    <location>
        <begin position="18"/>
        <end position="115"/>
    </location>
</feature>
<evidence type="ECO:0000313" key="4">
    <source>
        <dbReference type="Proteomes" id="UP000077465"/>
    </source>
</evidence>
<protein>
    <recommendedName>
        <fullName evidence="2">SCP2 domain-containing protein</fullName>
    </recommendedName>
</protein>
<dbReference type="Proteomes" id="UP000077465">
    <property type="component" value="Chromosome"/>
</dbReference>
<evidence type="ECO:0000256" key="1">
    <source>
        <dbReference type="SAM" id="Coils"/>
    </source>
</evidence>
<reference evidence="3 4" key="1">
    <citation type="submission" date="2015-05" db="EMBL/GenBank/DDBJ databases">
        <authorList>
            <person name="Dickey A."/>
            <person name="Clawson M."/>
            <person name="Bono J."/>
            <person name="Loy J.D."/>
        </authorList>
    </citation>
    <scope>NUCLEOTIDE SEQUENCE [LARGE SCALE GENOMIC DNA]</scope>
    <source>
        <strain evidence="3 4">22581</strain>
    </source>
</reference>
<gene>
    <name evidence="3" type="ORF">AAX06_08075</name>
</gene>
<evidence type="ECO:0000259" key="2">
    <source>
        <dbReference type="Pfam" id="PF02036"/>
    </source>
</evidence>
<keyword evidence="1" id="KW-0175">Coiled coil</keyword>
<name>A0AAC8PW57_9GAMM</name>
<feature type="coiled-coil region" evidence="1">
    <location>
        <begin position="177"/>
        <end position="204"/>
    </location>
</feature>
<sequence>MMISVLALGPVEHIINGALGTDPIAISHLNGLSGKTFRVIIANPSLSVDVLFCDDHVRFEPVSQSLFEPQGGIITEPDCTLHATSPRELLALMQNPSGNLPIKGDHKVLMQIKALSDDFSPDAFAQLENLIGKSGASYAYMLTQEISPIVSPVLDSLKSIITGAITPAQDSALDDAISQKKQELLRLQSDIEHEQARLTALQNNHNHAHLSS</sequence>
<dbReference type="EMBL" id="CP011376">
    <property type="protein sequence ID" value="AKG08108.1"/>
    <property type="molecule type" value="Genomic_DNA"/>
</dbReference>
<dbReference type="AlphaFoldDB" id="A0AAC8PW57"/>
<dbReference type="Pfam" id="PF02036">
    <property type="entry name" value="SCP2"/>
    <property type="match status" value="1"/>
</dbReference>
<accession>A0AAC8PW57</accession>
<evidence type="ECO:0000313" key="3">
    <source>
        <dbReference type="EMBL" id="AKG08108.1"/>
    </source>
</evidence>
<proteinExistence type="predicted"/>